<dbReference type="InterPro" id="IPR044730">
    <property type="entry name" value="RNase_H-like_dom_plant"/>
</dbReference>
<dbReference type="InterPro" id="IPR012337">
    <property type="entry name" value="RNaseH-like_sf"/>
</dbReference>
<dbReference type="CDD" id="cd06222">
    <property type="entry name" value="RNase_H_like"/>
    <property type="match status" value="1"/>
</dbReference>
<dbReference type="InterPro" id="IPR036397">
    <property type="entry name" value="RNaseH_sf"/>
</dbReference>
<dbReference type="PANTHER" id="PTHR47723">
    <property type="entry name" value="OS05G0353850 PROTEIN"/>
    <property type="match status" value="1"/>
</dbReference>
<evidence type="ECO:0000259" key="2">
    <source>
        <dbReference type="Pfam" id="PF13456"/>
    </source>
</evidence>
<dbReference type="SUPFAM" id="SSF53098">
    <property type="entry name" value="Ribonuclease H-like"/>
    <property type="match status" value="1"/>
</dbReference>
<dbReference type="Gene3D" id="3.30.420.10">
    <property type="entry name" value="Ribonuclease H-like superfamily/Ribonuclease H"/>
    <property type="match status" value="1"/>
</dbReference>
<dbReference type="PANTHER" id="PTHR47723:SF19">
    <property type="entry name" value="POLYNUCLEOTIDYL TRANSFERASE, RIBONUCLEASE H-LIKE SUPERFAMILY PROTEIN"/>
    <property type="match status" value="1"/>
</dbReference>
<feature type="region of interest" description="Disordered" evidence="1">
    <location>
        <begin position="1"/>
        <end position="21"/>
    </location>
</feature>
<dbReference type="EMBL" id="JBBPBM010002331">
    <property type="protein sequence ID" value="KAK8479228.1"/>
    <property type="molecule type" value="Genomic_DNA"/>
</dbReference>
<dbReference type="InterPro" id="IPR053151">
    <property type="entry name" value="RNase_H-like"/>
</dbReference>
<dbReference type="Pfam" id="PF13456">
    <property type="entry name" value="RVT_3"/>
    <property type="match status" value="1"/>
</dbReference>
<comment type="caution">
    <text evidence="3">The sequence shown here is derived from an EMBL/GenBank/DDBJ whole genome shotgun (WGS) entry which is preliminary data.</text>
</comment>
<protein>
    <recommendedName>
        <fullName evidence="2">RNase H type-1 domain-containing protein</fullName>
    </recommendedName>
</protein>
<reference evidence="3 4" key="1">
    <citation type="journal article" date="2024" name="G3 (Bethesda)">
        <title>Genome assembly of Hibiscus sabdariffa L. provides insights into metabolisms of medicinal natural products.</title>
        <authorList>
            <person name="Kim T."/>
        </authorList>
    </citation>
    <scope>NUCLEOTIDE SEQUENCE [LARGE SCALE GENOMIC DNA]</scope>
    <source>
        <strain evidence="3">TK-2024</strain>
        <tissue evidence="3">Old leaves</tissue>
    </source>
</reference>
<dbReference type="InterPro" id="IPR002156">
    <property type="entry name" value="RNaseH_domain"/>
</dbReference>
<dbReference type="Proteomes" id="UP001472677">
    <property type="component" value="Unassembled WGS sequence"/>
</dbReference>
<accession>A0ABR1ZFH5</accession>
<proteinExistence type="predicted"/>
<name>A0ABR1ZFH5_9ROSI</name>
<sequence>MVMQQALTKERSAARSDARLPTGTSWWDPPCLGWIKLNTDEAVGSGSSKASCGGVIRDHNSVWILGFSKFIGMCSTLEAELWGIYIDMSLAYDLGYRCLEVESDSLDAINLVKGLSAKQNCPTLALYIHESCNQSWEVRFSHIQREGNEVADHLAKLAHMDNFDLVAFPQPPRKFIFCWLMLV</sequence>
<evidence type="ECO:0000256" key="1">
    <source>
        <dbReference type="SAM" id="MobiDB-lite"/>
    </source>
</evidence>
<evidence type="ECO:0000313" key="4">
    <source>
        <dbReference type="Proteomes" id="UP001472677"/>
    </source>
</evidence>
<keyword evidence="4" id="KW-1185">Reference proteome</keyword>
<gene>
    <name evidence="3" type="ORF">V6N12_005822</name>
</gene>
<organism evidence="3 4">
    <name type="scientific">Hibiscus sabdariffa</name>
    <name type="common">roselle</name>
    <dbReference type="NCBI Taxonomy" id="183260"/>
    <lineage>
        <taxon>Eukaryota</taxon>
        <taxon>Viridiplantae</taxon>
        <taxon>Streptophyta</taxon>
        <taxon>Embryophyta</taxon>
        <taxon>Tracheophyta</taxon>
        <taxon>Spermatophyta</taxon>
        <taxon>Magnoliopsida</taxon>
        <taxon>eudicotyledons</taxon>
        <taxon>Gunneridae</taxon>
        <taxon>Pentapetalae</taxon>
        <taxon>rosids</taxon>
        <taxon>malvids</taxon>
        <taxon>Malvales</taxon>
        <taxon>Malvaceae</taxon>
        <taxon>Malvoideae</taxon>
        <taxon>Hibiscus</taxon>
    </lineage>
</organism>
<evidence type="ECO:0000313" key="3">
    <source>
        <dbReference type="EMBL" id="KAK8479228.1"/>
    </source>
</evidence>
<feature type="compositionally biased region" description="Basic and acidic residues" evidence="1">
    <location>
        <begin position="8"/>
        <end position="18"/>
    </location>
</feature>
<feature type="domain" description="RNase H type-1" evidence="2">
    <location>
        <begin position="38"/>
        <end position="158"/>
    </location>
</feature>